<accession>A0A8S2V7X4</accession>
<organism evidence="2 3">
    <name type="scientific">Didymodactylos carnosus</name>
    <dbReference type="NCBI Taxonomy" id="1234261"/>
    <lineage>
        <taxon>Eukaryota</taxon>
        <taxon>Metazoa</taxon>
        <taxon>Spiralia</taxon>
        <taxon>Gnathifera</taxon>
        <taxon>Rotifera</taxon>
        <taxon>Eurotatoria</taxon>
        <taxon>Bdelloidea</taxon>
        <taxon>Philodinida</taxon>
        <taxon>Philodinidae</taxon>
        <taxon>Didymodactylos</taxon>
    </lineage>
</organism>
<comment type="caution">
    <text evidence="2">The sequence shown here is derived from an EMBL/GenBank/DDBJ whole genome shotgun (WGS) entry which is preliminary data.</text>
</comment>
<gene>
    <name evidence="1" type="ORF">OVA965_LOCUS41142</name>
    <name evidence="2" type="ORF">TMI583_LOCUS42715</name>
</gene>
<dbReference type="Proteomes" id="UP000682733">
    <property type="component" value="Unassembled WGS sequence"/>
</dbReference>
<name>A0A8S2V7X4_9BILA</name>
<evidence type="ECO:0000313" key="1">
    <source>
        <dbReference type="EMBL" id="CAF1584053.1"/>
    </source>
</evidence>
<dbReference type="EMBL" id="CAJNOK010046592">
    <property type="protein sequence ID" value="CAF1584053.1"/>
    <property type="molecule type" value="Genomic_DNA"/>
</dbReference>
<evidence type="ECO:0000313" key="2">
    <source>
        <dbReference type="EMBL" id="CAF4384525.1"/>
    </source>
</evidence>
<dbReference type="Proteomes" id="UP000677228">
    <property type="component" value="Unassembled WGS sequence"/>
</dbReference>
<sequence length="261" mass="30790">MINPNRQLKFDEYDIQEFMFNQQDVRILKEDRLMENHYYRSFLRWKLQQYLSDAGFLALNDLESKYGIKCPKLSKLRELRKAYSKWIPLRTTTWGSYMHVKHAITLLTEINPEILDNLKDKHTLHFRLCQDGTWFGRYLNCIVSALGWVDAGEHSQNAFSLIPLSYVSVTKENRDNVEQALTTEFINMLKPGQVMEIRGVEYNILFSYSADYKMVAQVMGLAGPCSDHFCNWCRTKKLKLSGRRKLVYENAEEENIKNYDQ</sequence>
<dbReference type="EMBL" id="CAJOBA010069769">
    <property type="protein sequence ID" value="CAF4384525.1"/>
    <property type="molecule type" value="Genomic_DNA"/>
</dbReference>
<proteinExistence type="predicted"/>
<evidence type="ECO:0000313" key="3">
    <source>
        <dbReference type="Proteomes" id="UP000682733"/>
    </source>
</evidence>
<feature type="non-terminal residue" evidence="2">
    <location>
        <position position="1"/>
    </location>
</feature>
<protein>
    <submittedName>
        <fullName evidence="2">Uncharacterized protein</fullName>
    </submittedName>
</protein>
<dbReference type="AlphaFoldDB" id="A0A8S2V7X4"/>
<reference evidence="2" key="1">
    <citation type="submission" date="2021-02" db="EMBL/GenBank/DDBJ databases">
        <authorList>
            <person name="Nowell W R."/>
        </authorList>
    </citation>
    <scope>NUCLEOTIDE SEQUENCE</scope>
</reference>